<dbReference type="InterPro" id="IPR015943">
    <property type="entry name" value="WD40/YVTN_repeat-like_dom_sf"/>
</dbReference>
<gene>
    <name evidence="4" type="ORF">TSPGSL018_7704</name>
</gene>
<dbReference type="PROSITE" id="PS50082">
    <property type="entry name" value="WD_REPEATS_2"/>
    <property type="match status" value="1"/>
</dbReference>
<dbReference type="EMBL" id="GBEZ01017454">
    <property type="protein sequence ID" value="JAC68877.1"/>
    <property type="molecule type" value="Transcribed_RNA"/>
</dbReference>
<dbReference type="PROSITE" id="PS50294">
    <property type="entry name" value="WD_REPEATS_REGION"/>
    <property type="match status" value="1"/>
</dbReference>
<evidence type="ECO:0000256" key="3">
    <source>
        <dbReference type="PROSITE-ProRule" id="PRU00221"/>
    </source>
</evidence>
<feature type="repeat" description="WD" evidence="3">
    <location>
        <begin position="42"/>
        <end position="77"/>
    </location>
</feature>
<keyword evidence="1 3" id="KW-0853">WD repeat</keyword>
<dbReference type="SUPFAM" id="SSF50978">
    <property type="entry name" value="WD40 repeat-like"/>
    <property type="match status" value="1"/>
</dbReference>
<organism evidence="4">
    <name type="scientific">Tetraselmis sp. GSL018</name>
    <dbReference type="NCBI Taxonomy" id="582737"/>
    <lineage>
        <taxon>Eukaryota</taxon>
        <taxon>Viridiplantae</taxon>
        <taxon>Chlorophyta</taxon>
        <taxon>core chlorophytes</taxon>
        <taxon>Chlorodendrophyceae</taxon>
        <taxon>Chlorodendrales</taxon>
        <taxon>Chlorodendraceae</taxon>
        <taxon>Tetraselmis</taxon>
    </lineage>
</organism>
<evidence type="ECO:0000256" key="2">
    <source>
        <dbReference type="ARBA" id="ARBA00022737"/>
    </source>
</evidence>
<sequence>PIGGDGASTVAVRPDRKVAAVAGWDRSVWLVDVRRRRALACLQYHSAAVTDVAFAPCGGSGFLATSSQDGTIALWDVFPPRIPRVGRS</sequence>
<proteinExistence type="predicted"/>
<dbReference type="Pfam" id="PF00400">
    <property type="entry name" value="WD40"/>
    <property type="match status" value="1"/>
</dbReference>
<dbReference type="PROSITE" id="PS00678">
    <property type="entry name" value="WD_REPEATS_1"/>
    <property type="match status" value="1"/>
</dbReference>
<dbReference type="SMART" id="SM00320">
    <property type="entry name" value="WD40"/>
    <property type="match status" value="1"/>
</dbReference>
<name>A0A061R7F9_9CHLO</name>
<evidence type="ECO:0000256" key="1">
    <source>
        <dbReference type="ARBA" id="ARBA00022574"/>
    </source>
</evidence>
<dbReference type="PANTHER" id="PTHR19854">
    <property type="entry name" value="TRANSDUCIN BETA-LIKE 3"/>
    <property type="match status" value="1"/>
</dbReference>
<dbReference type="InterPro" id="IPR036322">
    <property type="entry name" value="WD40_repeat_dom_sf"/>
</dbReference>
<dbReference type="InterPro" id="IPR019775">
    <property type="entry name" value="WD40_repeat_CS"/>
</dbReference>
<accession>A0A061R7F9</accession>
<dbReference type="AlphaFoldDB" id="A0A061R7F9"/>
<evidence type="ECO:0000313" key="4">
    <source>
        <dbReference type="EMBL" id="JAC68877.1"/>
    </source>
</evidence>
<feature type="non-terminal residue" evidence="4">
    <location>
        <position position="1"/>
    </location>
</feature>
<keyword evidence="2" id="KW-0677">Repeat</keyword>
<dbReference type="Gene3D" id="2.130.10.10">
    <property type="entry name" value="YVTN repeat-like/Quinoprotein amine dehydrogenase"/>
    <property type="match status" value="1"/>
</dbReference>
<dbReference type="PANTHER" id="PTHR19854:SF1">
    <property type="entry name" value="GUANINE NUCLEOTIDE-BINDING PROTEIN SUBUNIT BETA-LIKE PROTEIN 1"/>
    <property type="match status" value="1"/>
</dbReference>
<reference evidence="4" key="1">
    <citation type="submission" date="2014-05" db="EMBL/GenBank/DDBJ databases">
        <title>The transcriptome of the halophilic microalga Tetraselmis sp. GSL018 isolated from the Great Salt Lake, Utah.</title>
        <authorList>
            <person name="Jinkerson R.E."/>
            <person name="D'Adamo S."/>
            <person name="Posewitz M.C."/>
        </authorList>
    </citation>
    <scope>NUCLEOTIDE SEQUENCE</scope>
    <source>
        <strain evidence="4">GSL018</strain>
    </source>
</reference>
<protein>
    <submittedName>
        <fullName evidence="4">Guanine nucleotide-binding protein subunit beta-like protein 1-like protein</fullName>
    </submittedName>
</protein>
<dbReference type="InterPro" id="IPR001680">
    <property type="entry name" value="WD40_rpt"/>
</dbReference>